<proteinExistence type="inferred from homology"/>
<dbReference type="GO" id="GO:0004619">
    <property type="term" value="F:phosphoglycerate mutase activity"/>
    <property type="evidence" value="ECO:0007669"/>
    <property type="project" value="UniProtKB-EC"/>
</dbReference>
<dbReference type="SUPFAM" id="SSF53254">
    <property type="entry name" value="Phosphoglycerate mutase-like"/>
    <property type="match status" value="1"/>
</dbReference>
<evidence type="ECO:0000256" key="2">
    <source>
        <dbReference type="ARBA" id="ARBA00012028"/>
    </source>
</evidence>
<dbReference type="SMART" id="SM00855">
    <property type="entry name" value="PGAM"/>
    <property type="match status" value="1"/>
</dbReference>
<dbReference type="Proteomes" id="UP000028582">
    <property type="component" value="Unassembled WGS sequence"/>
</dbReference>
<comment type="similarity">
    <text evidence="1">Belongs to the phosphoglycerate mutase family. BPG-dependent PGAM subfamily.</text>
</comment>
<evidence type="ECO:0000256" key="6">
    <source>
        <dbReference type="PIRSR" id="PIRSR613078-3"/>
    </source>
</evidence>
<organism evidence="7 8">
    <name type="scientific">Phytophthora nicotianae P1976</name>
    <dbReference type="NCBI Taxonomy" id="1317066"/>
    <lineage>
        <taxon>Eukaryota</taxon>
        <taxon>Sar</taxon>
        <taxon>Stramenopiles</taxon>
        <taxon>Oomycota</taxon>
        <taxon>Peronosporomycetes</taxon>
        <taxon>Peronosporales</taxon>
        <taxon>Peronosporaceae</taxon>
        <taxon>Phytophthora</taxon>
    </lineage>
</organism>
<evidence type="ECO:0000256" key="1">
    <source>
        <dbReference type="ARBA" id="ARBA00006717"/>
    </source>
</evidence>
<dbReference type="Pfam" id="PF00300">
    <property type="entry name" value="His_Phos_1"/>
    <property type="match status" value="2"/>
</dbReference>
<name>A0A080Z857_PHYNI</name>
<evidence type="ECO:0000313" key="8">
    <source>
        <dbReference type="Proteomes" id="UP000028582"/>
    </source>
</evidence>
<feature type="binding site" evidence="5">
    <location>
        <position position="183"/>
    </location>
    <ligand>
        <name>substrate</name>
    </ligand>
</feature>
<dbReference type="CDD" id="cd07067">
    <property type="entry name" value="HP_PGM_like"/>
    <property type="match status" value="1"/>
</dbReference>
<dbReference type="Gene3D" id="3.40.50.1240">
    <property type="entry name" value="Phosphoglycerate mutase-like"/>
    <property type="match status" value="1"/>
</dbReference>
<dbReference type="InterPro" id="IPR001345">
    <property type="entry name" value="PG/BPGM_mutase_AS"/>
</dbReference>
<keyword evidence="3" id="KW-0324">Glycolysis</keyword>
<comment type="caution">
    <text evidence="7">The sequence shown here is derived from an EMBL/GenBank/DDBJ whole genome shotgun (WGS) entry which is preliminary data.</text>
</comment>
<dbReference type="PROSITE" id="PS00175">
    <property type="entry name" value="PG_MUTASE"/>
    <property type="match status" value="1"/>
</dbReference>
<sequence length="382" mass="42849">MKLMSNVVKTLASDSRCGSVEQRYASMKVVVGLTSLLVAVVAAAAGVMTERKRQQELKACGCGDGECCNSVRPSERRYQLPHAHVEHWDTRNGECDSSWAKLAPGGAADSQGDKPRTSFGTLILLRHGQSVWNRKPDRPSDLWRYAGSIDIPLSEVGMQEAYEAGKRLEYVPIDVVFCSQMDRARTTMSLALSVHSSKKTPVVEHRSPLENPSFEGVNDKNPYDFIIPVYVSPTLNERNFGDLQGVPSTKHTVMFNREHVKKIRNDYYTRFPGENGESCEDIHKRTIPFFNSFILPHLAAGRNVLVSSHGFVIRTLIKYLDGMDANEFSEQMKLEKTAPEKCLLLAPTGVPLMYKYEKGEFKKLAQTRRDRAESLSRSIAPY</sequence>
<dbReference type="AlphaFoldDB" id="A0A080Z857"/>
<reference evidence="7 8" key="1">
    <citation type="submission" date="2013-11" db="EMBL/GenBank/DDBJ databases">
        <title>The Genome Sequence of Phytophthora parasitica P1976.</title>
        <authorList>
            <consortium name="The Broad Institute Genomics Platform"/>
            <person name="Russ C."/>
            <person name="Tyler B."/>
            <person name="Panabieres F."/>
            <person name="Shan W."/>
            <person name="Tripathy S."/>
            <person name="Grunwald N."/>
            <person name="Machado M."/>
            <person name="Johnson C.S."/>
            <person name="Walker B."/>
            <person name="Young S."/>
            <person name="Zeng Q."/>
            <person name="Gargeya S."/>
            <person name="Fitzgerald M."/>
            <person name="Haas B."/>
            <person name="Abouelleil A."/>
            <person name="Allen A.W."/>
            <person name="Alvarado L."/>
            <person name="Arachchi H.M."/>
            <person name="Berlin A.M."/>
            <person name="Chapman S.B."/>
            <person name="Gainer-Dewar J."/>
            <person name="Goldberg J."/>
            <person name="Griggs A."/>
            <person name="Gujja S."/>
            <person name="Hansen M."/>
            <person name="Howarth C."/>
            <person name="Imamovic A."/>
            <person name="Ireland A."/>
            <person name="Larimer J."/>
            <person name="McCowan C."/>
            <person name="Murphy C."/>
            <person name="Pearson M."/>
            <person name="Poon T.W."/>
            <person name="Priest M."/>
            <person name="Roberts A."/>
            <person name="Saif S."/>
            <person name="Shea T."/>
            <person name="Sisk P."/>
            <person name="Sykes S."/>
            <person name="Wortman J."/>
            <person name="Nusbaum C."/>
            <person name="Birren B."/>
        </authorList>
    </citation>
    <scope>NUCLEOTIDE SEQUENCE [LARGE SCALE GENOMIC DNA]</scope>
    <source>
        <strain evidence="7 8">P1976</strain>
    </source>
</reference>
<dbReference type="InterPro" id="IPR029033">
    <property type="entry name" value="His_PPase_superfam"/>
</dbReference>
<keyword evidence="4" id="KW-0413">Isomerase</keyword>
<evidence type="ECO:0000256" key="3">
    <source>
        <dbReference type="ARBA" id="ARBA00023152"/>
    </source>
</evidence>
<dbReference type="PANTHER" id="PTHR11931">
    <property type="entry name" value="PHOSPHOGLYCERATE MUTASE"/>
    <property type="match status" value="1"/>
</dbReference>
<dbReference type="EMBL" id="ANJA01003541">
    <property type="protein sequence ID" value="ETO62818.1"/>
    <property type="molecule type" value="Genomic_DNA"/>
</dbReference>
<protein>
    <recommendedName>
        <fullName evidence="2">phosphoglycerate mutase (2,3-diphosphoglycerate-dependent)</fullName>
        <ecNumber evidence="2">5.4.2.11</ecNumber>
    </recommendedName>
</protein>
<dbReference type="EC" id="5.4.2.11" evidence="2"/>
<evidence type="ECO:0000256" key="4">
    <source>
        <dbReference type="ARBA" id="ARBA00023235"/>
    </source>
</evidence>
<evidence type="ECO:0000256" key="5">
    <source>
        <dbReference type="PIRSR" id="PIRSR613078-2"/>
    </source>
</evidence>
<feature type="binding site" evidence="5">
    <location>
        <begin position="126"/>
        <end position="133"/>
    </location>
    <ligand>
        <name>substrate</name>
    </ligand>
</feature>
<accession>A0A080Z857</accession>
<feature type="site" description="Transition state stabilizer" evidence="6">
    <location>
        <position position="309"/>
    </location>
</feature>
<gene>
    <name evidence="7" type="ORF">F444_19356</name>
</gene>
<dbReference type="InterPro" id="IPR005952">
    <property type="entry name" value="Phosphogly_mut1"/>
</dbReference>
<dbReference type="GO" id="GO:0006096">
    <property type="term" value="P:glycolytic process"/>
    <property type="evidence" value="ECO:0007669"/>
    <property type="project" value="UniProtKB-KW"/>
</dbReference>
<dbReference type="OrthoDB" id="354304at2759"/>
<evidence type="ECO:0000313" key="7">
    <source>
        <dbReference type="EMBL" id="ETO62818.1"/>
    </source>
</evidence>
<dbReference type="InterPro" id="IPR013078">
    <property type="entry name" value="His_Pase_superF_clade-1"/>
</dbReference>